<evidence type="ECO:0000259" key="8">
    <source>
        <dbReference type="Pfam" id="PF03918"/>
    </source>
</evidence>
<dbReference type="InterPro" id="IPR051263">
    <property type="entry name" value="C-type_cytochrome_biogenesis"/>
</dbReference>
<proteinExistence type="inferred from homology"/>
<evidence type="ECO:0000313" key="10">
    <source>
        <dbReference type="Proteomes" id="UP000256845"/>
    </source>
</evidence>
<evidence type="ECO:0000256" key="1">
    <source>
        <dbReference type="ARBA" id="ARBA00010342"/>
    </source>
</evidence>
<sequence>MIRHFLIVVTALFFLAQPGGAVQPDEILADPVLEQRARELSKNVRCVVCQNQTIDESEADQARDLRLVVRERLMAGDSDEEVLDYLVYRYGDWVLLRTPVKAETLALWLLPLVLLGIAAASVLFWYRGVSRRAKKPAQALSAEEKARLDALLGEDD</sequence>
<evidence type="ECO:0000256" key="6">
    <source>
        <dbReference type="ARBA" id="ARBA00023004"/>
    </source>
</evidence>
<keyword evidence="4 7" id="KW-0732">Signal</keyword>
<keyword evidence="7" id="KW-0472">Membrane</keyword>
<reference evidence="9 10" key="1">
    <citation type="submission" date="2018-07" db="EMBL/GenBank/DDBJ databases">
        <title>Genomic Encyclopedia of Type Strains, Phase III (KMG-III): the genomes of soil and plant-associated and newly described type strains.</title>
        <authorList>
            <person name="Whitman W."/>
        </authorList>
    </citation>
    <scope>NUCLEOTIDE SEQUENCE [LARGE SCALE GENOMIC DNA]</scope>
    <source>
        <strain evidence="9 10">CECT 8488</strain>
    </source>
</reference>
<keyword evidence="7" id="KW-0812">Transmembrane</keyword>
<keyword evidence="7" id="KW-1133">Transmembrane helix</keyword>
<dbReference type="EMBL" id="QRDW01000003">
    <property type="protein sequence ID" value="RED51562.1"/>
    <property type="molecule type" value="Genomic_DNA"/>
</dbReference>
<keyword evidence="10" id="KW-1185">Reference proteome</keyword>
<dbReference type="Gene3D" id="1.10.8.640">
    <property type="entry name" value="Cytochrome C biogenesis protein"/>
    <property type="match status" value="1"/>
</dbReference>
<dbReference type="PANTHER" id="PTHR47870:SF1">
    <property type="entry name" value="CYTOCHROME C-TYPE BIOGENESIS PROTEIN CCMH"/>
    <property type="match status" value="1"/>
</dbReference>
<evidence type="ECO:0000256" key="3">
    <source>
        <dbReference type="ARBA" id="ARBA00022723"/>
    </source>
</evidence>
<keyword evidence="5" id="KW-0201">Cytochrome c-type biogenesis</keyword>
<feature type="chain" id="PRO_5017496955" description="Cytochrome c-type biogenesis protein" evidence="7">
    <location>
        <begin position="22"/>
        <end position="156"/>
    </location>
</feature>
<keyword evidence="3 7" id="KW-0479">Metal-binding</keyword>
<dbReference type="Proteomes" id="UP000256845">
    <property type="component" value="Unassembled WGS sequence"/>
</dbReference>
<dbReference type="Pfam" id="PF03918">
    <property type="entry name" value="CcmH"/>
    <property type="match status" value="1"/>
</dbReference>
<evidence type="ECO:0000313" key="9">
    <source>
        <dbReference type="EMBL" id="RED51562.1"/>
    </source>
</evidence>
<feature type="domain" description="CcmH/CycL/Ccl2/NrfF N-terminal" evidence="8">
    <location>
        <begin position="10"/>
        <end position="152"/>
    </location>
</feature>
<comment type="similarity">
    <text evidence="1 7">Belongs to the CcmH/CycL/Ccl2/NrfF family.</text>
</comment>
<name>A0A3D9HQ09_9PROT</name>
<dbReference type="InterPro" id="IPR038297">
    <property type="entry name" value="CcmH/CycL/NrfF/Ccl2_sf"/>
</dbReference>
<dbReference type="CDD" id="cd16378">
    <property type="entry name" value="CcmH_N"/>
    <property type="match status" value="1"/>
</dbReference>
<comment type="function">
    <text evidence="7">Possible subunit of a heme lyase.</text>
</comment>
<organism evidence="9 10">
    <name type="scientific">Aestuariispira insulae</name>
    <dbReference type="NCBI Taxonomy" id="1461337"/>
    <lineage>
        <taxon>Bacteria</taxon>
        <taxon>Pseudomonadati</taxon>
        <taxon>Pseudomonadota</taxon>
        <taxon>Alphaproteobacteria</taxon>
        <taxon>Rhodospirillales</taxon>
        <taxon>Kiloniellaceae</taxon>
        <taxon>Aestuariispira</taxon>
    </lineage>
</organism>
<dbReference type="OrthoDB" id="9804975at2"/>
<evidence type="ECO:0000256" key="5">
    <source>
        <dbReference type="ARBA" id="ARBA00022748"/>
    </source>
</evidence>
<evidence type="ECO:0000256" key="4">
    <source>
        <dbReference type="ARBA" id="ARBA00022729"/>
    </source>
</evidence>
<protein>
    <recommendedName>
        <fullName evidence="7">Cytochrome c-type biogenesis protein</fullName>
    </recommendedName>
</protein>
<dbReference type="GO" id="GO:0046872">
    <property type="term" value="F:metal ion binding"/>
    <property type="evidence" value="ECO:0007669"/>
    <property type="project" value="UniProtKB-KW"/>
</dbReference>
<keyword evidence="6 7" id="KW-0408">Iron</keyword>
<evidence type="ECO:0000256" key="2">
    <source>
        <dbReference type="ARBA" id="ARBA00022617"/>
    </source>
</evidence>
<feature type="signal peptide" evidence="7">
    <location>
        <begin position="1"/>
        <end position="21"/>
    </location>
</feature>
<dbReference type="PANTHER" id="PTHR47870">
    <property type="entry name" value="CYTOCHROME C-TYPE BIOGENESIS PROTEIN CCMH"/>
    <property type="match status" value="1"/>
</dbReference>
<dbReference type="AlphaFoldDB" id="A0A3D9HQ09"/>
<gene>
    <name evidence="9" type="ORF">DFP90_103365</name>
</gene>
<comment type="caution">
    <text evidence="9">The sequence shown here is derived from an EMBL/GenBank/DDBJ whole genome shotgun (WGS) entry which is preliminary data.</text>
</comment>
<dbReference type="GO" id="GO:0005886">
    <property type="term" value="C:plasma membrane"/>
    <property type="evidence" value="ECO:0007669"/>
    <property type="project" value="TreeGrafter"/>
</dbReference>
<dbReference type="RefSeq" id="WP_115936436.1">
    <property type="nucleotide sequence ID" value="NZ_QRDW01000003.1"/>
</dbReference>
<evidence type="ECO:0000256" key="7">
    <source>
        <dbReference type="RuleBase" id="RU364112"/>
    </source>
</evidence>
<feature type="transmembrane region" description="Helical" evidence="7">
    <location>
        <begin position="105"/>
        <end position="126"/>
    </location>
</feature>
<accession>A0A3D9HQ09</accession>
<keyword evidence="2 7" id="KW-0349">Heme</keyword>
<dbReference type="InterPro" id="IPR005616">
    <property type="entry name" value="CcmH/CycL/Ccl2/NrfF_N"/>
</dbReference>
<dbReference type="GO" id="GO:0017004">
    <property type="term" value="P:cytochrome complex assembly"/>
    <property type="evidence" value="ECO:0007669"/>
    <property type="project" value="UniProtKB-KW"/>
</dbReference>